<dbReference type="Pfam" id="PF25841">
    <property type="entry name" value="Ulvan_lyase_C"/>
    <property type="match status" value="1"/>
</dbReference>
<proteinExistence type="predicted"/>
<dbReference type="InterPro" id="IPR058908">
    <property type="entry name" value="P29_C"/>
</dbReference>
<dbReference type="GO" id="GO:0016829">
    <property type="term" value="F:lyase activity"/>
    <property type="evidence" value="ECO:0007669"/>
    <property type="project" value="UniProtKB-KW"/>
</dbReference>
<evidence type="ECO:0000313" key="3">
    <source>
        <dbReference type="EMBL" id="GAA5510980.1"/>
    </source>
</evidence>
<accession>A0ABP9W390</accession>
<feature type="domain" description="Broad-specificity ulvan lyase N-terminal" evidence="1">
    <location>
        <begin position="57"/>
        <end position="407"/>
    </location>
</feature>
<comment type="caution">
    <text evidence="3">The sequence shown here is derived from an EMBL/GenBank/DDBJ whole genome shotgun (WGS) entry which is preliminary data.</text>
</comment>
<dbReference type="Pfam" id="PF25840">
    <property type="entry name" value="Ulvan_lyase_N"/>
    <property type="match status" value="1"/>
</dbReference>
<reference evidence="3 4" key="1">
    <citation type="submission" date="2024-02" db="EMBL/GenBank/DDBJ databases">
        <title>Rhodopirellula caenicola NBRC 110016.</title>
        <authorList>
            <person name="Ichikawa N."/>
            <person name="Katano-Makiyama Y."/>
            <person name="Hidaka K."/>
        </authorList>
    </citation>
    <scope>NUCLEOTIDE SEQUENCE [LARGE SCALE GENOMIC DNA]</scope>
    <source>
        <strain evidence="3 4">NBRC 110016</strain>
    </source>
</reference>
<name>A0ABP9W390_9BACT</name>
<dbReference type="SUPFAM" id="SSF48208">
    <property type="entry name" value="Six-hairpin glycosidases"/>
    <property type="match status" value="1"/>
</dbReference>
<dbReference type="RefSeq" id="WP_345689315.1">
    <property type="nucleotide sequence ID" value="NZ_BAABRO010000032.1"/>
</dbReference>
<evidence type="ECO:0000313" key="4">
    <source>
        <dbReference type="Proteomes" id="UP001416858"/>
    </source>
</evidence>
<sequence length="657" mass="72455">MDRRKFLESMTATLAGISLVSQSTWLLAVAGAAEHDDADATAHPNHYFDKLTKSLLVDWCDGMIRRQVNDPGDPSRHGALICPACSHIHGRCSDALYPFLHLAHVTGDKKYLDAAINVYDWAENNVSQPDGSWTNDINPKAWRGTTIFGAIALAEALHYHGEVLDDERRAAWTKRLDEAVGGYLYRDFKKIDFTNLNYGMTGVYGFHLFGRLLGNPKYTQRSEQFAKRVKEFFTQPNSLLWGEGKPNDNRSGRGLLPVDLGYNVEESLNGVVLYALDVDDKEMLDLAVKALNGHLEFMLPDGGWDNSWGTRSQKWSYWGSRTSDGCQPAFSMMAGYNPAFGTAAIKNAELLQRCTADGLLHGGPHYVSHGVKPCIHHTFAHAKVMALVQDKMHAMPKVDSSTPLPRQTADGVKHFPELDVWLAARGPWRATVSAYDSIYQTKKSGLLQQPTGGSLSVLYHEKVGLLLASSMARFEMVEPLNMQPQPGEDFPLTTRVESRREDGWYTNLYDLTAKVTAKDDGQKIGIQVETSLQDESRNKLAGDDSACELRYQFSGTQAIISASVSPQAVEGNEATLVLPIVSPSGEEVRQVSETRIEIVKPQGIVVVESNAVVSIKPTDKDRVFNMVPGAEAIPILIKLSGDKPTAHCQISVLSLPK</sequence>
<keyword evidence="3" id="KW-0456">Lyase</keyword>
<dbReference type="InterPro" id="IPR008929">
    <property type="entry name" value="Chondroitin_lyas"/>
</dbReference>
<keyword evidence="4" id="KW-1185">Reference proteome</keyword>
<dbReference type="Proteomes" id="UP001416858">
    <property type="component" value="Unassembled WGS sequence"/>
</dbReference>
<dbReference type="InterPro" id="IPR058907">
    <property type="entry name" value="P29_N"/>
</dbReference>
<organism evidence="3 4">
    <name type="scientific">Novipirellula caenicola</name>
    <dbReference type="NCBI Taxonomy" id="1536901"/>
    <lineage>
        <taxon>Bacteria</taxon>
        <taxon>Pseudomonadati</taxon>
        <taxon>Planctomycetota</taxon>
        <taxon>Planctomycetia</taxon>
        <taxon>Pirellulales</taxon>
        <taxon>Pirellulaceae</taxon>
        <taxon>Novipirellula</taxon>
    </lineage>
</organism>
<dbReference type="Gene3D" id="1.50.10.100">
    <property type="entry name" value="Chondroitin AC/alginate lyase"/>
    <property type="match status" value="1"/>
</dbReference>
<gene>
    <name evidence="3" type="ORF">Rcae01_06492</name>
</gene>
<feature type="domain" description="Broad-specificity ulvan lyase C-terminal" evidence="2">
    <location>
        <begin position="412"/>
        <end position="652"/>
    </location>
</feature>
<dbReference type="EMBL" id="BAABRO010000032">
    <property type="protein sequence ID" value="GAA5510980.1"/>
    <property type="molecule type" value="Genomic_DNA"/>
</dbReference>
<evidence type="ECO:0000259" key="2">
    <source>
        <dbReference type="Pfam" id="PF25841"/>
    </source>
</evidence>
<protein>
    <submittedName>
        <fullName evidence="3">Broad-specificity ulvan lyase</fullName>
    </submittedName>
</protein>
<dbReference type="InterPro" id="IPR008928">
    <property type="entry name" value="6-hairpin_glycosidase_sf"/>
</dbReference>
<evidence type="ECO:0000259" key="1">
    <source>
        <dbReference type="Pfam" id="PF25840"/>
    </source>
</evidence>